<dbReference type="EMBL" id="SDOV01000005">
    <property type="protein sequence ID" value="KAH7640781.1"/>
    <property type="molecule type" value="Genomic_DNA"/>
</dbReference>
<dbReference type="GO" id="GO:0000981">
    <property type="term" value="F:DNA-binding transcription factor activity, RNA polymerase II-specific"/>
    <property type="evidence" value="ECO:0007669"/>
    <property type="project" value="TreeGrafter"/>
</dbReference>
<dbReference type="AlphaFoldDB" id="A0A9D4NXC6"/>
<reference evidence="1" key="2">
    <citation type="journal article" date="2021" name="World Allergy Organ. J.">
        <title>Chromosome-level assembly of Dermatophagoides farinae genome and transcriptome reveals two novel allergens Der f 37 and Der f 39.</title>
        <authorList>
            <person name="Chen J."/>
            <person name="Cai Z."/>
            <person name="Fan D."/>
            <person name="Hu J."/>
            <person name="Hou Y."/>
            <person name="He Y."/>
            <person name="Zhang Z."/>
            <person name="Zhao Z."/>
            <person name="Gao P."/>
            <person name="Hu W."/>
            <person name="Sun J."/>
            <person name="Li J."/>
            <person name="Ji K."/>
        </authorList>
    </citation>
    <scope>NUCLEOTIDE SEQUENCE</scope>
    <source>
        <strain evidence="1">JKM2019</strain>
    </source>
</reference>
<dbReference type="PANTHER" id="PTHR12322:SF116">
    <property type="entry name" value="DOUBLESEX-MAB RELATED 99B"/>
    <property type="match status" value="1"/>
</dbReference>
<dbReference type="PANTHER" id="PTHR12322">
    <property type="entry name" value="DOUBLESEX AND MAB-3 RELATED TRANSCRIPTION FACTOR DMRT"/>
    <property type="match status" value="1"/>
</dbReference>
<name>A0A9D4NXC6_DERFA</name>
<sequence>MCAKCTLIAERQRVMAAQVALRRQQAQEENEAHEMGILYGCQDGLVAMHKAGLTLSAAMAQLMQHQTTATTTTATELKDIDQGPKL</sequence>
<accession>A0A9D4NXC6</accession>
<dbReference type="GO" id="GO:0000978">
    <property type="term" value="F:RNA polymerase II cis-regulatory region sequence-specific DNA binding"/>
    <property type="evidence" value="ECO:0007669"/>
    <property type="project" value="TreeGrafter"/>
</dbReference>
<dbReference type="GO" id="GO:0005634">
    <property type="term" value="C:nucleus"/>
    <property type="evidence" value="ECO:0007669"/>
    <property type="project" value="InterPro"/>
</dbReference>
<dbReference type="Proteomes" id="UP000828236">
    <property type="component" value="Unassembled WGS sequence"/>
</dbReference>
<gene>
    <name evidence="1" type="ORF">HUG17_8250</name>
</gene>
<comment type="caution">
    <text evidence="1">The sequence shown here is derived from an EMBL/GenBank/DDBJ whole genome shotgun (WGS) entry which is preliminary data.</text>
</comment>
<reference evidence="1" key="1">
    <citation type="submission" date="2020-06" db="EMBL/GenBank/DDBJ databases">
        <authorList>
            <person name="Ji K."/>
            <person name="Li J."/>
        </authorList>
    </citation>
    <scope>NUCLEOTIDE SEQUENCE</scope>
    <source>
        <strain evidence="1">JKM2019</strain>
        <tissue evidence="1">Whole body</tissue>
    </source>
</reference>
<organism evidence="1">
    <name type="scientific">Dermatophagoides farinae</name>
    <name type="common">American house dust mite</name>
    <dbReference type="NCBI Taxonomy" id="6954"/>
    <lineage>
        <taxon>Eukaryota</taxon>
        <taxon>Metazoa</taxon>
        <taxon>Ecdysozoa</taxon>
        <taxon>Arthropoda</taxon>
        <taxon>Chelicerata</taxon>
        <taxon>Arachnida</taxon>
        <taxon>Acari</taxon>
        <taxon>Acariformes</taxon>
        <taxon>Sarcoptiformes</taxon>
        <taxon>Astigmata</taxon>
        <taxon>Psoroptidia</taxon>
        <taxon>Analgoidea</taxon>
        <taxon>Pyroglyphidae</taxon>
        <taxon>Dermatophagoidinae</taxon>
        <taxon>Dermatophagoides</taxon>
    </lineage>
</organism>
<protein>
    <submittedName>
        <fullName evidence="1">Doublesex- and mab-3-related transcription factor a2-like protein 1</fullName>
    </submittedName>
</protein>
<dbReference type="InterPro" id="IPR026607">
    <property type="entry name" value="DMRT"/>
</dbReference>
<dbReference type="GO" id="GO:0007548">
    <property type="term" value="P:sex differentiation"/>
    <property type="evidence" value="ECO:0007669"/>
    <property type="project" value="TreeGrafter"/>
</dbReference>
<proteinExistence type="predicted"/>
<evidence type="ECO:0000313" key="1">
    <source>
        <dbReference type="EMBL" id="KAH7640781.1"/>
    </source>
</evidence>